<evidence type="ECO:0000313" key="3">
    <source>
        <dbReference type="Proteomes" id="UP000003860"/>
    </source>
</evidence>
<feature type="domain" description="Pyrrolo-quinoline quinone repeat" evidence="1">
    <location>
        <begin position="216"/>
        <end position="319"/>
    </location>
</feature>
<name>F1TI07_9FIRM</name>
<comment type="caution">
    <text evidence="2">The sequence shown here is derived from an EMBL/GenBank/DDBJ whole genome shotgun (WGS) entry which is preliminary data.</text>
</comment>
<dbReference type="EMBL" id="ACXX02000018">
    <property type="protein sequence ID" value="EGD45942.1"/>
    <property type="molecule type" value="Genomic_DNA"/>
</dbReference>
<dbReference type="eggNOG" id="COG1520">
    <property type="taxonomic scope" value="Bacteria"/>
</dbReference>
<dbReference type="InterPro" id="IPR002372">
    <property type="entry name" value="PQQ_rpt_dom"/>
</dbReference>
<dbReference type="InterPro" id="IPR011047">
    <property type="entry name" value="Quinoprotein_ADH-like_sf"/>
</dbReference>
<organism evidence="2 3">
    <name type="scientific">Ruminiclostridium papyrosolvens DSM 2782</name>
    <dbReference type="NCBI Taxonomy" id="588581"/>
    <lineage>
        <taxon>Bacteria</taxon>
        <taxon>Bacillati</taxon>
        <taxon>Bacillota</taxon>
        <taxon>Clostridia</taxon>
        <taxon>Eubacteriales</taxon>
        <taxon>Oscillospiraceae</taxon>
        <taxon>Ruminiclostridium</taxon>
    </lineage>
</organism>
<dbReference type="InterPro" id="IPR018391">
    <property type="entry name" value="PQQ_b-propeller_rpt"/>
</dbReference>
<dbReference type="SUPFAM" id="SSF50998">
    <property type="entry name" value="Quinoprotein alcohol dehydrogenase-like"/>
    <property type="match status" value="1"/>
</dbReference>
<gene>
    <name evidence="2" type="ORF">Cpap_0545</name>
</gene>
<sequence length="409" mass="46370">MLQDEFLFDNNDGLGGYESGGYDENAIHPVDVNWTRQSKYTIPNNPQLLWKVSVDNAFVNESIVHGSFVVDRDRNIIVSDCDNNILEPHFGRLMKIKTNGEIEELFRNNRQLKSPVIGKNGCIYITTTGAIKSKGHKLFSILPDGNVKWEFDIDEEAYSKPVLDSDGNVYIYTYSDMGTLFSISLEGSLNWQRKFNSVNWYEPIITKEGLILIGLNVHHTLCALNKKGETIWEKKLGQGLGEYPMYLKDDGTIYACLSSKLFALNKNGEVLWDYMPGEGYVASTPAVDNMANLYLNLTDFEIASLNIAGKERWRTVVKGAANVPPIVGSCNKIYQESFMQRYPQYVSWVEAFTKDGQKLWDFELNGTIVSSVLANNNLIYILSNCHTYSKKGWKDKMNVKWEIHAIGDV</sequence>
<proteinExistence type="predicted"/>
<dbReference type="Proteomes" id="UP000003860">
    <property type="component" value="Unassembled WGS sequence"/>
</dbReference>
<dbReference type="SMART" id="SM00564">
    <property type="entry name" value="PQQ"/>
    <property type="match status" value="4"/>
</dbReference>
<reference evidence="2" key="1">
    <citation type="submission" date="2009-07" db="EMBL/GenBank/DDBJ databases">
        <authorList>
            <consortium name="US DOE Joint Genome Institute (JGI-PGF)"/>
            <person name="Lucas S."/>
            <person name="Copeland A."/>
            <person name="Lapidus A."/>
            <person name="Glavina del Rio T."/>
            <person name="Tice H."/>
            <person name="Bruce D."/>
            <person name="Goodwin L."/>
            <person name="Pitluck S."/>
            <person name="Larimer F."/>
            <person name="Land M.L."/>
            <person name="Mouttaki H."/>
            <person name="He Z."/>
            <person name="Zhou J."/>
            <person name="Hemme C.L."/>
        </authorList>
    </citation>
    <scope>NUCLEOTIDE SEQUENCE [LARGE SCALE GENOMIC DNA]</scope>
    <source>
        <strain evidence="2">DSM 2782</strain>
    </source>
</reference>
<protein>
    <submittedName>
        <fullName evidence="2">Pyrrolo-quinoline quinone repeat-containing protein</fullName>
    </submittedName>
</protein>
<dbReference type="RefSeq" id="WP_004622193.1">
    <property type="nucleotide sequence ID" value="NZ_ACXX02000018.1"/>
</dbReference>
<dbReference type="Pfam" id="PF13360">
    <property type="entry name" value="PQQ_2"/>
    <property type="match status" value="1"/>
</dbReference>
<evidence type="ECO:0000313" key="2">
    <source>
        <dbReference type="EMBL" id="EGD45942.1"/>
    </source>
</evidence>
<dbReference type="InterPro" id="IPR015943">
    <property type="entry name" value="WD40/YVTN_repeat-like_dom_sf"/>
</dbReference>
<dbReference type="OrthoDB" id="1784965at2"/>
<dbReference type="AlphaFoldDB" id="F1TI07"/>
<dbReference type="Gene3D" id="2.130.10.10">
    <property type="entry name" value="YVTN repeat-like/Quinoprotein amine dehydrogenase"/>
    <property type="match status" value="1"/>
</dbReference>
<dbReference type="STRING" id="588581.Cpap_0545"/>
<dbReference type="PANTHER" id="PTHR34512">
    <property type="entry name" value="CELL SURFACE PROTEIN"/>
    <property type="match status" value="1"/>
</dbReference>
<keyword evidence="3" id="KW-1185">Reference proteome</keyword>
<reference evidence="2" key="2">
    <citation type="submission" date="2011-01" db="EMBL/GenBank/DDBJ databases">
        <title>The Non-contiguous Finished genome of Clostridium papyrosolvens.</title>
        <authorList>
            <person name="Lucas S."/>
            <person name="Copeland A."/>
            <person name="Lapidus A."/>
            <person name="Cheng J.-F."/>
            <person name="Goodwin L."/>
            <person name="Pitluck S."/>
            <person name="Misra M."/>
            <person name="Chertkov O."/>
            <person name="Detter J.C."/>
            <person name="Han C."/>
            <person name="Tapia R."/>
            <person name="Land M."/>
            <person name="Hauser L."/>
            <person name="Kyrpides N."/>
            <person name="Ivanova N."/>
            <person name="Pagani I."/>
            <person name="Mouttaki H."/>
            <person name="He Z."/>
            <person name="Zhou J."/>
            <person name="Hemme C.L."/>
            <person name="Woyke T."/>
        </authorList>
    </citation>
    <scope>NUCLEOTIDE SEQUENCE [LARGE SCALE GENOMIC DNA]</scope>
    <source>
        <strain evidence="2">DSM 2782</strain>
    </source>
</reference>
<accession>F1TI07</accession>
<evidence type="ECO:0000259" key="1">
    <source>
        <dbReference type="Pfam" id="PF13360"/>
    </source>
</evidence>
<dbReference type="PANTHER" id="PTHR34512:SF30">
    <property type="entry name" value="OUTER MEMBRANE PROTEIN ASSEMBLY FACTOR BAMB"/>
    <property type="match status" value="1"/>
</dbReference>